<keyword evidence="1" id="KW-0472">Membrane</keyword>
<dbReference type="Proteomes" id="UP000202790">
    <property type="component" value="Segment"/>
</dbReference>
<dbReference type="GeneID" id="29124843"/>
<evidence type="ECO:0000313" key="2">
    <source>
        <dbReference type="EMBL" id="AMS02112.1"/>
    </source>
</evidence>
<organism evidence="2 3">
    <name type="scientific">Mycobacterium phage Xeno</name>
    <dbReference type="NCBI Taxonomy" id="1821538"/>
    <lineage>
        <taxon>Viruses</taxon>
        <taxon>Duplodnaviria</taxon>
        <taxon>Heunggongvirae</taxon>
        <taxon>Uroviricota</taxon>
        <taxon>Caudoviricetes</taxon>
        <taxon>Nclasvirinae</taxon>
        <taxon>Charlievirus</taxon>
        <taxon>Charlievirus Xeno</taxon>
    </lineage>
</organism>
<proteinExistence type="inferred from homology"/>
<dbReference type="InterPro" id="IPR032121">
    <property type="entry name" value="Myco_phage_holin"/>
</dbReference>
<dbReference type="GO" id="GO:0031640">
    <property type="term" value="P:killing of cells of another organism"/>
    <property type="evidence" value="ECO:0007669"/>
    <property type="project" value="UniProtKB-KW"/>
</dbReference>
<keyword evidence="1" id="KW-0204">Cytolysis</keyword>
<dbReference type="OrthoDB" id="17713at10239"/>
<evidence type="ECO:0000313" key="3">
    <source>
        <dbReference type="Proteomes" id="UP000202790"/>
    </source>
</evidence>
<dbReference type="GO" id="GO:0140911">
    <property type="term" value="F:pore-forming activity"/>
    <property type="evidence" value="ECO:0007669"/>
    <property type="project" value="UniProtKB-UniRule"/>
</dbReference>
<dbReference type="KEGG" id="vg:29124843"/>
<reference evidence="2 3" key="1">
    <citation type="submission" date="2016-03" db="EMBL/GenBank/DDBJ databases">
        <authorList>
            <person name="Karlberg A.K."/>
            <person name="Kaczmarczyk A.E."/>
            <person name="Kestenbaum N.C."/>
            <person name="Scotto D."/>
            <person name="Edgington N.P."/>
            <person name="Bradley K.W."/>
            <person name="Barker L.P."/>
            <person name="Asai D.J."/>
            <person name="Bowman C.A."/>
            <person name="Russell D.A."/>
            <person name="Pope W.H."/>
            <person name="Jacobs-Sera D."/>
            <person name="Hendrix R.W."/>
            <person name="Hatfull G.F."/>
        </authorList>
    </citation>
    <scope>NUCLEOTIDE SEQUENCE [LARGE SCALE GENOMIC DNA]</scope>
</reference>
<comment type="subcellular location">
    <subcellularLocation>
        <location evidence="1">Host cell inner membrane</location>
        <topology evidence="1">Multi-pass membrane protein</topology>
    </subcellularLocation>
</comment>
<evidence type="ECO:0000256" key="1">
    <source>
        <dbReference type="HAMAP-Rule" id="MF_04168"/>
    </source>
</evidence>
<keyword evidence="1" id="KW-0578">Host cell lysis by virus</keyword>
<name>A0A142K7M9_9CAUD</name>
<comment type="similarity">
    <text evidence="1">Belongs to the D29 holin family.</text>
</comment>
<dbReference type="Pfam" id="PF16081">
    <property type="entry name" value="Phage_holin_7_1"/>
    <property type="match status" value="1"/>
</dbReference>
<keyword evidence="1" id="KW-1133">Transmembrane helix</keyword>
<keyword evidence="1" id="KW-0812">Transmembrane</keyword>
<keyword evidence="3" id="KW-1185">Reference proteome</keyword>
<keyword evidence="1" id="KW-1043">Host membrane</keyword>
<comment type="domain">
    <text evidence="1">The first transmembrane region undergoes a helix to beta-hairpin conformational change, which is responsible for its self-association and pore formation in the host membrane. The coiled coil region is required for host cell lysis and for cytotoxic activity. The C-terminus determines the size of the hole.</text>
</comment>
<protein>
    <recommendedName>
        <fullName evidence="1">Holin</fullName>
    </recommendedName>
</protein>
<accession>A0A142K7M9</accession>
<sequence>MNSKIAQTIYVGGSIISGIVGIALIWGGIDAGTADSINQIIGGIGVLLGGSGASTTAAVRITKQVKGGLFDKAAPADAAITAIEQTVQAATDASAEVERVKQVASDALGAVVDSAQSNLGPLAQQAVERVRLLG</sequence>
<dbReference type="HAMAP" id="MF_04168">
    <property type="entry name" value="HOLIN_D29"/>
    <property type="match status" value="1"/>
</dbReference>
<comment type="subunit">
    <text evidence="1">Homomultimer. Self-associates to form a pore.</text>
</comment>
<dbReference type="GO" id="GO:0020002">
    <property type="term" value="C:host cell plasma membrane"/>
    <property type="evidence" value="ECO:0007669"/>
    <property type="project" value="UniProtKB-SubCell"/>
</dbReference>
<keyword evidence="1" id="KW-1032">Host cell membrane</keyword>
<comment type="caution">
    <text evidence="1">Lacks conserved residue(s) required for the propagation of feature annotation.</text>
</comment>
<keyword evidence="1" id="KW-1188">Viral release from host cell</keyword>
<dbReference type="RefSeq" id="YP_009302342.1">
    <property type="nucleotide sequence ID" value="NC_031243.1"/>
</dbReference>
<feature type="transmembrane region" description="Helical" evidence="1">
    <location>
        <begin position="41"/>
        <end position="62"/>
    </location>
</feature>
<dbReference type="GO" id="GO:0016020">
    <property type="term" value="C:membrane"/>
    <property type="evidence" value="ECO:0007669"/>
    <property type="project" value="UniProtKB-UniRule"/>
</dbReference>
<gene>
    <name evidence="2" type="primary">28</name>
    <name evidence="2" type="ORF">SEA_XENO_28</name>
</gene>
<feature type="transmembrane region" description="Helical" evidence="1">
    <location>
        <begin position="9"/>
        <end position="29"/>
    </location>
</feature>
<comment type="function">
    <text evidence="1">Accumulates harmlessly in the cytoplasmic membrane until it reaches a critical concentration that triggers the formation of micron-scale pores (holes) causing host cell membrane disruption and endolysin escape into the periplasmic space. Determines the precise timing of host cell lysis. Participates with the endolysin protein in the sequential events which lead to the programmed host cell lysis releasing the mature viral particles from the host cell.</text>
</comment>
<keyword evidence="1" id="KW-1030">Host cell inner membrane</keyword>
<dbReference type="EMBL" id="KU935728">
    <property type="protein sequence ID" value="AMS02112.1"/>
    <property type="molecule type" value="Genomic_DNA"/>
</dbReference>